<feature type="compositionally biased region" description="Gly residues" evidence="1">
    <location>
        <begin position="96"/>
        <end position="123"/>
    </location>
</feature>
<sequence length="759" mass="82486">MQNNQSDGGTPNARKQQQGPPPPPPPPGPPPLPPPQNTNQYQVQYDYPPPPLQYPVQYYAPPPPVQNQLYVETGSYTRPPYRRRYNQPNELDPGMNGDGWQGPGGRGGHHMNGGGGRRGGGGYNQRMPQNQHHGGMNRMMPPAFRPQQQQYMPPYPPMGGMPEVMDLNMRMDGMSLASTPSQVMPGQYGDMGPPPQQWNQPPTPFSAPPPPQQEDLYDPTGGYGGHHQMPPYGQQQQQRGGQNQYGNRMQHGGGGGGNRGYQQRQQNYNMQPMMVPSNQSTYYGGNQNHQQQPSYAPSPFSMGGGSQTPHDQHMGGGGHGPNGNFGGAASSMDDYSMWTDENDEEAKRKKTLRDKGLLAWGDAEASNSKPIRRWLVPDGQEEDFETAMERCPSHLKKKALNEEALRRRLGSDNPQVVAQAQQQAEEEASATMKIGRRPIIPCGWGDLPSELVGDKSEKSSEYDQGSSKGWDDGSLSGGGRHQQHHDDNSLWNNPSVGGPSSNETRNPFFAQHMQQQHHHHQQQHQHQHFTQGVYGDNGVLDGGSVWSAVIDGSSMGPPPMGGGPSSSSTSMPMGMLMMNAVGGSSADEDGSQKKLADNLKLAVEKGHLDISLLSLPHIPPNVLDLLTEILTVIPRLDSYEDELKTLGANRPSNSEEGKKEQQDLSWMNEDQKNEHEKAVIGVVTAKIEVTQLSKKITEALIEAGLIPAPPAQCSTNQNHSHGGPPGPPGPDGAGSSTGGDSFNNSGGPPDHYYDYSFLG</sequence>
<accession>A0A1I7UEP0</accession>
<organism evidence="2 3">
    <name type="scientific">Caenorhabditis tropicalis</name>
    <dbReference type="NCBI Taxonomy" id="1561998"/>
    <lineage>
        <taxon>Eukaryota</taxon>
        <taxon>Metazoa</taxon>
        <taxon>Ecdysozoa</taxon>
        <taxon>Nematoda</taxon>
        <taxon>Chromadorea</taxon>
        <taxon>Rhabditida</taxon>
        <taxon>Rhabditina</taxon>
        <taxon>Rhabditomorpha</taxon>
        <taxon>Rhabditoidea</taxon>
        <taxon>Rhabditidae</taxon>
        <taxon>Peloderinae</taxon>
        <taxon>Caenorhabditis</taxon>
    </lineage>
</organism>
<feature type="compositionally biased region" description="Basic and acidic residues" evidence="1">
    <location>
        <begin position="653"/>
        <end position="662"/>
    </location>
</feature>
<dbReference type="eggNOG" id="ENOG502TFTE">
    <property type="taxonomic scope" value="Eukaryota"/>
</dbReference>
<evidence type="ECO:0000256" key="1">
    <source>
        <dbReference type="SAM" id="MobiDB-lite"/>
    </source>
</evidence>
<feature type="compositionally biased region" description="Polar residues" evidence="1">
    <location>
        <begin position="1"/>
        <end position="15"/>
    </location>
</feature>
<feature type="region of interest" description="Disordered" evidence="1">
    <location>
        <begin position="1"/>
        <end position="151"/>
    </location>
</feature>
<feature type="compositionally biased region" description="Polar residues" evidence="1">
    <location>
        <begin position="276"/>
        <end position="295"/>
    </location>
</feature>
<dbReference type="WBParaSite" id="Csp11.Scaffold629.g8559.t2">
    <property type="protein sequence ID" value="Csp11.Scaffold629.g8559.t2"/>
    <property type="gene ID" value="Csp11.Scaffold629.g8559"/>
</dbReference>
<feature type="compositionally biased region" description="Pro residues" evidence="1">
    <location>
        <begin position="19"/>
        <end position="36"/>
    </location>
</feature>
<dbReference type="Proteomes" id="UP000095282">
    <property type="component" value="Unplaced"/>
</dbReference>
<feature type="compositionally biased region" description="Pro residues" evidence="1">
    <location>
        <begin position="192"/>
        <end position="212"/>
    </location>
</feature>
<proteinExistence type="predicted"/>
<name>A0A1I7UEP0_9PELO</name>
<feature type="compositionally biased region" description="Low complexity" evidence="1">
    <location>
        <begin position="260"/>
        <end position="274"/>
    </location>
</feature>
<dbReference type="AlphaFoldDB" id="A0A1I7UEP0"/>
<feature type="compositionally biased region" description="Basic residues" evidence="1">
    <location>
        <begin position="515"/>
        <end position="527"/>
    </location>
</feature>
<dbReference type="STRING" id="1561998.A0A1I7UEP0"/>
<feature type="region of interest" description="Disordered" evidence="1">
    <location>
        <begin position="402"/>
        <end position="432"/>
    </location>
</feature>
<feature type="compositionally biased region" description="Polar residues" evidence="1">
    <location>
        <begin position="489"/>
        <end position="505"/>
    </location>
</feature>
<feature type="region of interest" description="Disordered" evidence="1">
    <location>
        <begin position="448"/>
        <end position="534"/>
    </location>
</feature>
<feature type="region of interest" description="Disordered" evidence="1">
    <location>
        <begin position="646"/>
        <end position="672"/>
    </location>
</feature>
<feature type="compositionally biased region" description="Polar residues" evidence="1">
    <location>
        <begin position="67"/>
        <end position="76"/>
    </location>
</feature>
<protein>
    <submittedName>
        <fullName evidence="3">ALG-1</fullName>
    </submittedName>
</protein>
<keyword evidence="2" id="KW-1185">Reference proteome</keyword>
<feature type="compositionally biased region" description="Low complexity" evidence="1">
    <location>
        <begin position="226"/>
        <end position="250"/>
    </location>
</feature>
<evidence type="ECO:0000313" key="3">
    <source>
        <dbReference type="WBParaSite" id="Csp11.Scaffold629.g8559.t2"/>
    </source>
</evidence>
<feature type="compositionally biased region" description="Gly residues" evidence="1">
    <location>
        <begin position="314"/>
        <end position="326"/>
    </location>
</feature>
<feature type="region of interest" description="Disordered" evidence="1">
    <location>
        <begin position="710"/>
        <end position="759"/>
    </location>
</feature>
<reference evidence="3" key="1">
    <citation type="submission" date="2016-11" db="UniProtKB">
        <authorList>
            <consortium name="WormBaseParasite"/>
        </authorList>
    </citation>
    <scope>IDENTIFICATION</scope>
</reference>
<feature type="region of interest" description="Disordered" evidence="1">
    <location>
        <begin position="183"/>
        <end position="335"/>
    </location>
</feature>
<evidence type="ECO:0000313" key="2">
    <source>
        <dbReference type="Proteomes" id="UP000095282"/>
    </source>
</evidence>
<feature type="compositionally biased region" description="Basic and acidic residues" evidence="1">
    <location>
        <begin position="452"/>
        <end position="461"/>
    </location>
</feature>